<dbReference type="InterPro" id="IPR035093">
    <property type="entry name" value="RelE/ParE_toxin_dom_sf"/>
</dbReference>
<dbReference type="Pfam" id="PF06769">
    <property type="entry name" value="YoeB_toxin"/>
    <property type="match status" value="1"/>
</dbReference>
<accession>A0A3N5Y0N2</accession>
<evidence type="ECO:0000256" key="4">
    <source>
        <dbReference type="ARBA" id="ARBA00022759"/>
    </source>
</evidence>
<evidence type="ECO:0000256" key="5">
    <source>
        <dbReference type="ARBA" id="ARBA00022801"/>
    </source>
</evidence>
<name>A0A3N5Y0N2_9ALTE</name>
<dbReference type="EMBL" id="RPOK01000004">
    <property type="protein sequence ID" value="RPJ66076.1"/>
    <property type="molecule type" value="Genomic_DNA"/>
</dbReference>
<dbReference type="AlphaFoldDB" id="A0A3N5Y0N2"/>
<evidence type="ECO:0000313" key="7">
    <source>
        <dbReference type="EMBL" id="RPJ66076.1"/>
    </source>
</evidence>
<keyword evidence="8" id="KW-1185">Reference proteome</keyword>
<protein>
    <recommendedName>
        <fullName evidence="6">Putative mRNA interferase YoeB</fullName>
    </recommendedName>
</protein>
<reference evidence="7 8" key="1">
    <citation type="submission" date="2018-11" db="EMBL/GenBank/DDBJ databases">
        <authorList>
            <person name="Ye M.-Q."/>
            <person name="Du Z.-J."/>
        </authorList>
    </citation>
    <scope>NUCLEOTIDE SEQUENCE [LARGE SCALE GENOMIC DNA]</scope>
    <source>
        <strain evidence="7 8">U0105</strain>
    </source>
</reference>
<organism evidence="7 8">
    <name type="scientific">Alteromonas sediminis</name>
    <dbReference type="NCBI Taxonomy" id="2259342"/>
    <lineage>
        <taxon>Bacteria</taxon>
        <taxon>Pseudomonadati</taxon>
        <taxon>Pseudomonadota</taxon>
        <taxon>Gammaproteobacteria</taxon>
        <taxon>Alteromonadales</taxon>
        <taxon>Alteromonadaceae</taxon>
        <taxon>Alteromonas/Salinimonas group</taxon>
        <taxon>Alteromonas</taxon>
    </lineage>
</organism>
<gene>
    <name evidence="7" type="ORF">DRW07_14850</name>
</gene>
<evidence type="ECO:0000256" key="1">
    <source>
        <dbReference type="ARBA" id="ARBA00008172"/>
    </source>
</evidence>
<dbReference type="Proteomes" id="UP000275281">
    <property type="component" value="Unassembled WGS sequence"/>
</dbReference>
<dbReference type="PANTHER" id="PTHR38039">
    <property type="entry name" value="TOXIN YOEB"/>
    <property type="match status" value="1"/>
</dbReference>
<keyword evidence="3" id="KW-0540">Nuclease</keyword>
<comment type="similarity">
    <text evidence="1">Belongs to the YoeB family.</text>
</comment>
<evidence type="ECO:0000313" key="8">
    <source>
        <dbReference type="Proteomes" id="UP000275281"/>
    </source>
</evidence>
<keyword evidence="2" id="KW-1277">Toxin-antitoxin system</keyword>
<dbReference type="PANTHER" id="PTHR38039:SF1">
    <property type="entry name" value="TOXIN YOEB"/>
    <property type="match status" value="1"/>
</dbReference>
<dbReference type="NCBIfam" id="TIGR02116">
    <property type="entry name" value="toxin_Txe_YoeB"/>
    <property type="match status" value="1"/>
</dbReference>
<comment type="caution">
    <text evidence="7">The sequence shown here is derived from an EMBL/GenBank/DDBJ whole genome shotgun (WGS) entry which is preliminary data.</text>
</comment>
<dbReference type="GO" id="GO:0004519">
    <property type="term" value="F:endonuclease activity"/>
    <property type="evidence" value="ECO:0007669"/>
    <property type="project" value="UniProtKB-KW"/>
</dbReference>
<dbReference type="GO" id="GO:0045892">
    <property type="term" value="P:negative regulation of DNA-templated transcription"/>
    <property type="evidence" value="ECO:0007669"/>
    <property type="project" value="TreeGrafter"/>
</dbReference>
<evidence type="ECO:0000256" key="6">
    <source>
        <dbReference type="ARBA" id="ARBA00030388"/>
    </source>
</evidence>
<proteinExistence type="inferred from homology"/>
<dbReference type="InterPro" id="IPR009614">
    <property type="entry name" value="YoeB_toxin"/>
</dbReference>
<sequence>MSDRLLSWTDEAWSSYVYWQTQDKKTLKRINKLIADVKRSPFAGVGKPEPLKENLSGFWSRRIDDTNRLVYAVDDTAVTVISCRYHY</sequence>
<dbReference type="SUPFAM" id="SSF143011">
    <property type="entry name" value="RelE-like"/>
    <property type="match status" value="1"/>
</dbReference>
<dbReference type="OrthoDB" id="9801102at2"/>
<dbReference type="RefSeq" id="WP_124028706.1">
    <property type="nucleotide sequence ID" value="NZ_JBHRSN010000007.1"/>
</dbReference>
<dbReference type="Gene3D" id="3.30.2310.20">
    <property type="entry name" value="RelE-like"/>
    <property type="match status" value="1"/>
</dbReference>
<keyword evidence="5" id="KW-0378">Hydrolase</keyword>
<dbReference type="GO" id="GO:0006401">
    <property type="term" value="P:RNA catabolic process"/>
    <property type="evidence" value="ECO:0007669"/>
    <property type="project" value="InterPro"/>
</dbReference>
<dbReference type="GO" id="GO:0016787">
    <property type="term" value="F:hydrolase activity"/>
    <property type="evidence" value="ECO:0007669"/>
    <property type="project" value="UniProtKB-KW"/>
</dbReference>
<keyword evidence="4" id="KW-0255">Endonuclease</keyword>
<evidence type="ECO:0000256" key="3">
    <source>
        <dbReference type="ARBA" id="ARBA00022722"/>
    </source>
</evidence>
<evidence type="ECO:0000256" key="2">
    <source>
        <dbReference type="ARBA" id="ARBA00022649"/>
    </source>
</evidence>